<dbReference type="InterPro" id="IPR000980">
    <property type="entry name" value="SH2"/>
</dbReference>
<feature type="compositionally biased region" description="Polar residues" evidence="5">
    <location>
        <begin position="548"/>
        <end position="557"/>
    </location>
</feature>
<feature type="domain" description="PX" evidence="8">
    <location>
        <begin position="24"/>
        <end position="151"/>
    </location>
</feature>
<dbReference type="Pfam" id="PF00017">
    <property type="entry name" value="SH2"/>
    <property type="match status" value="1"/>
</dbReference>
<dbReference type="GO" id="GO:0016176">
    <property type="term" value="F:superoxide-generating NADPH oxidase activator activity"/>
    <property type="evidence" value="ECO:0007669"/>
    <property type="project" value="TreeGrafter"/>
</dbReference>
<dbReference type="Proteomes" id="UP001174909">
    <property type="component" value="Unassembled WGS sequence"/>
</dbReference>
<dbReference type="Pfam" id="PF00787">
    <property type="entry name" value="PX"/>
    <property type="match status" value="1"/>
</dbReference>
<dbReference type="Gene3D" id="2.30.30.40">
    <property type="entry name" value="SH3 Domains"/>
    <property type="match status" value="3"/>
</dbReference>
<feature type="compositionally biased region" description="Low complexity" evidence="5">
    <location>
        <begin position="700"/>
        <end position="740"/>
    </location>
</feature>
<name>A0AA35RNT8_GEOBA</name>
<evidence type="ECO:0000256" key="4">
    <source>
        <dbReference type="PROSITE-ProRule" id="PRU00192"/>
    </source>
</evidence>
<dbReference type="SUPFAM" id="SSF55550">
    <property type="entry name" value="SH2 domain"/>
    <property type="match status" value="1"/>
</dbReference>
<dbReference type="InterPro" id="IPR036871">
    <property type="entry name" value="PX_dom_sf"/>
</dbReference>
<dbReference type="PANTHER" id="PTHR15706">
    <property type="entry name" value="SH3 MULTIPLE DOMAIN"/>
    <property type="match status" value="1"/>
</dbReference>
<dbReference type="SMART" id="SM00252">
    <property type="entry name" value="SH2"/>
    <property type="match status" value="1"/>
</dbReference>
<feature type="domain" description="SH3" evidence="7">
    <location>
        <begin position="290"/>
        <end position="349"/>
    </location>
</feature>
<organism evidence="9 10">
    <name type="scientific">Geodia barretti</name>
    <name type="common">Barrett's horny sponge</name>
    <dbReference type="NCBI Taxonomy" id="519541"/>
    <lineage>
        <taxon>Eukaryota</taxon>
        <taxon>Metazoa</taxon>
        <taxon>Porifera</taxon>
        <taxon>Demospongiae</taxon>
        <taxon>Heteroscleromorpha</taxon>
        <taxon>Tetractinellida</taxon>
        <taxon>Astrophorina</taxon>
        <taxon>Geodiidae</taxon>
        <taxon>Geodia</taxon>
    </lineage>
</organism>
<dbReference type="InterPro" id="IPR036028">
    <property type="entry name" value="SH3-like_dom_sf"/>
</dbReference>
<dbReference type="GO" id="GO:0042554">
    <property type="term" value="P:superoxide anion generation"/>
    <property type="evidence" value="ECO:0007669"/>
    <property type="project" value="TreeGrafter"/>
</dbReference>
<dbReference type="SMART" id="SM00312">
    <property type="entry name" value="PX"/>
    <property type="match status" value="1"/>
</dbReference>
<dbReference type="GO" id="GO:0005737">
    <property type="term" value="C:cytoplasm"/>
    <property type="evidence" value="ECO:0007669"/>
    <property type="project" value="TreeGrafter"/>
</dbReference>
<dbReference type="InterPro" id="IPR051228">
    <property type="entry name" value="NADPH_Oxidase/PX-Domain"/>
</dbReference>
<dbReference type="Gene3D" id="3.30.505.10">
    <property type="entry name" value="SH2 domain"/>
    <property type="match status" value="1"/>
</dbReference>
<dbReference type="InterPro" id="IPR036860">
    <property type="entry name" value="SH2_dom_sf"/>
</dbReference>
<evidence type="ECO:0000256" key="5">
    <source>
        <dbReference type="SAM" id="MobiDB-lite"/>
    </source>
</evidence>
<evidence type="ECO:0000259" key="6">
    <source>
        <dbReference type="PROSITE" id="PS50001"/>
    </source>
</evidence>
<evidence type="ECO:0000259" key="8">
    <source>
        <dbReference type="PROSITE" id="PS50195"/>
    </source>
</evidence>
<evidence type="ECO:0000256" key="2">
    <source>
        <dbReference type="ARBA" id="ARBA00022737"/>
    </source>
</evidence>
<dbReference type="EMBL" id="CASHTH010001304">
    <property type="protein sequence ID" value="CAI8013876.1"/>
    <property type="molecule type" value="Genomic_DNA"/>
</dbReference>
<evidence type="ECO:0000313" key="10">
    <source>
        <dbReference type="Proteomes" id="UP001174909"/>
    </source>
</evidence>
<dbReference type="PROSITE" id="PS50002">
    <property type="entry name" value="SH3"/>
    <property type="match status" value="3"/>
</dbReference>
<proteinExistence type="predicted"/>
<keyword evidence="10" id="KW-1185">Reference proteome</keyword>
<dbReference type="PROSITE" id="PS50195">
    <property type="entry name" value="PX"/>
    <property type="match status" value="1"/>
</dbReference>
<feature type="compositionally biased region" description="Basic and acidic residues" evidence="5">
    <location>
        <begin position="537"/>
        <end position="547"/>
    </location>
</feature>
<feature type="compositionally biased region" description="Acidic residues" evidence="5">
    <location>
        <begin position="664"/>
        <end position="674"/>
    </location>
</feature>
<feature type="compositionally biased region" description="Low complexity" evidence="5">
    <location>
        <begin position="157"/>
        <end position="193"/>
    </location>
</feature>
<protein>
    <submittedName>
        <fullName evidence="9">SH3 and PX domain-containing protein 2B</fullName>
    </submittedName>
</protein>
<feature type="compositionally biased region" description="Pro residues" evidence="5">
    <location>
        <begin position="637"/>
        <end position="646"/>
    </location>
</feature>
<dbReference type="SUPFAM" id="SSF64268">
    <property type="entry name" value="PX domain"/>
    <property type="match status" value="1"/>
</dbReference>
<sequence>MAASDRYATFANFGGGFKDKSTRPQITKVLLAECIKRRLPSKHYVYKMIVEWTSGTSSIVYRRYSMFFDFQVKLQELYQCLCQKHPQLVQKVPHLPELPGKIMFGRSHIHQVAEKRRGKIEEFCQQVVSLPPEISHTNLVMGFFNTWPDDTMLPQHSESVSSTSSYSSPSRLLSPTSPTSPSSLSAQNSTPSPTLGHSSGSATEAVISHPDEMENLEQYGVLADYRRKDSHQVNLSEGQVVHVIEKHDTGWWMVMSDDEQGYAPAAYLEPVEGLRKQHNVEQQRMETENSICEEYEAMESYSAQSEDEVTFKTGDTIQVLSKSLDGWWKIRCNNRVGMAPSALIRKPMEVPQVPSDDVIYESHKSIYEGLNLHKPPPRRNTIERNYSHLPPKQEVYAVPRPNPPLVKMATDPIISHTGDDNIDHDYMEPPLELTSEDEEDPGYYRVPRSLQSSMSDTTCNKWNGSIYSPPPPSEDSTSIAGGQQRDSGSSGGDPPIFPERDDVGGGIYDAVPEESSHYEMETTGAPDSAAPVYQNADDARAEAEAFKSSRSNSTELLNVTGGGGQISSGPVSPLTASPPPHSHTTPSSEPHQDDGDYVDIDQHDEYVDPGELMGGGESSAGDSVPPTSPSFDLFKPLPKPPLPTSDPPKKKPVMAKSKSLGMELYDDAMEDEYIPMDPIYTEPPVDETEQPATPNPAPSQPQQQQHQKQQKQSKTPAPSTPSSTSSSSSSAFFASSPSPAGGKTKKGYSKIKVARDKVQISSPVLVEMNSVGLSKAKSLEDLLSAASSRESSPQRHGSPHSERKASPARFPILPPLPVPPGGKGKDAETPRTGNSGVVKRKLGKVKSAGKVGGKRASETPLVSGVPHHILTQSSSPPRDPSPEHRGVTHTTSVPTPPPFPPPPTTGGRKHSKDSTNSGHHLRTYVALTSYQSSVNGSLSFQAGDKCVLRRKTPDGWWLVNIGGREGWTPEVYWKEEAWTQTTTIARPPGPPPTVPPLLPPERKPRSHTVDAIGGGLPLVVSRQLELSSSMEGSLEASSQSSWGGSIEEETTPRGDTAETSRKTTPPPPPPQNTKPGRREPPLPKPKPGTGNPQRKKGDRKPPVPHKPTNISSAGPGPRTTPRATSPQSCSSSSSPPLPRRRSEDTPSPPPPPAPYLSQNQRRLNAVQMANGGDTATTSNAHSEYVMLENARTLDPLESSPWFVGKMERVSAEQFLMEHGRQREFLVRERTAKDGYYALSIRYHYSCKHFNIDPTEQGQYMIGTLTFPAISDIIHHFQNNSLFIHENQHVTLSTPARRRTRGASDIRAHS</sequence>
<accession>A0AA35RNT8</accession>
<comment type="caution">
    <text evidence="9">The sequence shown here is derived from an EMBL/GenBank/DDBJ whole genome shotgun (WGS) entry which is preliminary data.</text>
</comment>
<feature type="compositionally biased region" description="Low complexity" evidence="5">
    <location>
        <begin position="1029"/>
        <end position="1045"/>
    </location>
</feature>
<evidence type="ECO:0000256" key="3">
    <source>
        <dbReference type="PROSITE-ProRule" id="PRU00191"/>
    </source>
</evidence>
<dbReference type="SUPFAM" id="SSF50044">
    <property type="entry name" value="SH3-domain"/>
    <property type="match status" value="3"/>
</dbReference>
<feature type="compositionally biased region" description="Polar residues" evidence="5">
    <location>
        <begin position="785"/>
        <end position="795"/>
    </location>
</feature>
<evidence type="ECO:0000313" key="9">
    <source>
        <dbReference type="EMBL" id="CAI8013876.1"/>
    </source>
</evidence>
<feature type="compositionally biased region" description="Basic and acidic residues" evidence="5">
    <location>
        <begin position="1050"/>
        <end position="1061"/>
    </location>
</feature>
<feature type="region of interest" description="Disordered" evidence="5">
    <location>
        <begin position="536"/>
        <end position="917"/>
    </location>
</feature>
<feature type="region of interest" description="Disordered" evidence="5">
    <location>
        <begin position="155"/>
        <end position="204"/>
    </location>
</feature>
<feature type="compositionally biased region" description="Low complexity" evidence="5">
    <location>
        <begin position="1121"/>
        <end position="1134"/>
    </location>
</feature>
<keyword evidence="3" id="KW-0727">SH2 domain</keyword>
<feature type="domain" description="SH3" evidence="7">
    <location>
        <begin position="214"/>
        <end position="273"/>
    </location>
</feature>
<keyword evidence="1 4" id="KW-0728">SH3 domain</keyword>
<dbReference type="PANTHER" id="PTHR15706:SF2">
    <property type="entry name" value="SH3 AND PX DOMAIN-CONTAINING PROTEIN 2A"/>
    <property type="match status" value="1"/>
</dbReference>
<feature type="compositionally biased region" description="Pro residues" evidence="5">
    <location>
        <begin position="987"/>
        <end position="999"/>
    </location>
</feature>
<feature type="region of interest" description="Disordered" evidence="5">
    <location>
        <begin position="1029"/>
        <end position="1157"/>
    </location>
</feature>
<dbReference type="Pfam" id="PF00018">
    <property type="entry name" value="SH3_1"/>
    <property type="match status" value="3"/>
</dbReference>
<dbReference type="PRINTS" id="PR00499">
    <property type="entry name" value="P67PHOX"/>
</dbReference>
<feature type="domain" description="SH3" evidence="7">
    <location>
        <begin position="919"/>
        <end position="978"/>
    </location>
</feature>
<feature type="compositionally biased region" description="Basic and acidic residues" evidence="5">
    <location>
        <begin position="417"/>
        <end position="427"/>
    </location>
</feature>
<feature type="compositionally biased region" description="Basic and acidic residues" evidence="5">
    <location>
        <begin position="590"/>
        <end position="606"/>
    </location>
</feature>
<dbReference type="CDD" id="cd11856">
    <property type="entry name" value="SH3_p47phox_like"/>
    <property type="match status" value="1"/>
</dbReference>
<evidence type="ECO:0000256" key="1">
    <source>
        <dbReference type="ARBA" id="ARBA00022443"/>
    </source>
</evidence>
<dbReference type="Gene3D" id="3.30.1520.10">
    <property type="entry name" value="Phox-like domain"/>
    <property type="match status" value="1"/>
</dbReference>
<evidence type="ECO:0000259" key="7">
    <source>
        <dbReference type="PROSITE" id="PS50002"/>
    </source>
</evidence>
<feature type="domain" description="SH2" evidence="6">
    <location>
        <begin position="1201"/>
        <end position="1295"/>
    </location>
</feature>
<keyword evidence="2" id="KW-0677">Repeat</keyword>
<feature type="region of interest" description="Disordered" evidence="5">
    <location>
        <begin position="412"/>
        <end position="510"/>
    </location>
</feature>
<feature type="compositionally biased region" description="Pro residues" evidence="5">
    <location>
        <begin position="894"/>
        <end position="904"/>
    </location>
</feature>
<dbReference type="SMART" id="SM00326">
    <property type="entry name" value="SH3"/>
    <property type="match status" value="3"/>
</dbReference>
<feature type="region of interest" description="Disordered" evidence="5">
    <location>
        <begin position="982"/>
        <end position="1014"/>
    </location>
</feature>
<dbReference type="PROSITE" id="PS50001">
    <property type="entry name" value="SH2"/>
    <property type="match status" value="1"/>
</dbReference>
<feature type="compositionally biased region" description="Polar residues" evidence="5">
    <location>
        <begin position="449"/>
        <end position="466"/>
    </location>
</feature>
<gene>
    <name evidence="9" type="ORF">GBAR_LOCUS8730</name>
</gene>
<dbReference type="GO" id="GO:0035091">
    <property type="term" value="F:phosphatidylinositol binding"/>
    <property type="evidence" value="ECO:0007669"/>
    <property type="project" value="InterPro"/>
</dbReference>
<dbReference type="InterPro" id="IPR001683">
    <property type="entry name" value="PX_dom"/>
</dbReference>
<reference evidence="9" key="1">
    <citation type="submission" date="2023-03" db="EMBL/GenBank/DDBJ databases">
        <authorList>
            <person name="Steffen K."/>
            <person name="Cardenas P."/>
        </authorList>
    </citation>
    <scope>NUCLEOTIDE SEQUENCE</scope>
</reference>
<dbReference type="InterPro" id="IPR001452">
    <property type="entry name" value="SH3_domain"/>
</dbReference>